<sequence length="93" mass="10391">MEAAKVQLFLCLLLLLFMPIFFTPSCGNKEVCEEWTSDMYRMLFLCRSTRCNQYCVSEGATRGDAAFSSSDPSATALKNATECLNLVQACNRN</sequence>
<protein>
    <recommendedName>
        <fullName evidence="4">Acidic protein</fullName>
    </recommendedName>
</protein>
<feature type="chain" id="PRO_5002263923" description="Acidic protein" evidence="1">
    <location>
        <begin position="28"/>
        <end position="93"/>
    </location>
</feature>
<evidence type="ECO:0008006" key="4">
    <source>
        <dbReference type="Google" id="ProtNLM"/>
    </source>
</evidence>
<proteinExistence type="predicted"/>
<dbReference type="EnsemblPlants" id="OBART09G17910.1">
    <property type="protein sequence ID" value="OBART09G17910.1"/>
    <property type="gene ID" value="OBART09G17910"/>
</dbReference>
<evidence type="ECO:0000313" key="3">
    <source>
        <dbReference type="Proteomes" id="UP000026960"/>
    </source>
</evidence>
<keyword evidence="1" id="KW-0732">Signal</keyword>
<dbReference type="Proteomes" id="UP000026960">
    <property type="component" value="Chromosome 9"/>
</dbReference>
<reference evidence="2" key="1">
    <citation type="journal article" date="2009" name="Rice">
        <title>De Novo Next Generation Sequencing of Plant Genomes.</title>
        <authorList>
            <person name="Rounsley S."/>
            <person name="Marri P.R."/>
            <person name="Yu Y."/>
            <person name="He R."/>
            <person name="Sisneros N."/>
            <person name="Goicoechea J.L."/>
            <person name="Lee S.J."/>
            <person name="Angelova A."/>
            <person name="Kudrna D."/>
            <person name="Luo M."/>
            <person name="Affourtit J."/>
            <person name="Desany B."/>
            <person name="Knight J."/>
            <person name="Niazi F."/>
            <person name="Egholm M."/>
            <person name="Wing R.A."/>
        </authorList>
    </citation>
    <scope>NUCLEOTIDE SEQUENCE [LARGE SCALE GENOMIC DNA]</scope>
    <source>
        <strain evidence="2">cv. IRGC 105608</strain>
    </source>
</reference>
<evidence type="ECO:0000256" key="1">
    <source>
        <dbReference type="SAM" id="SignalP"/>
    </source>
</evidence>
<keyword evidence="3" id="KW-1185">Reference proteome</keyword>
<feature type="signal peptide" evidence="1">
    <location>
        <begin position="1"/>
        <end position="27"/>
    </location>
</feature>
<evidence type="ECO:0000313" key="2">
    <source>
        <dbReference type="EnsemblPlants" id="OBART09G17910.1"/>
    </source>
</evidence>
<name>A0A0D3H9G0_9ORYZ</name>
<dbReference type="AlphaFoldDB" id="A0A0D3H9G0"/>
<organism evidence="2">
    <name type="scientific">Oryza barthii</name>
    <dbReference type="NCBI Taxonomy" id="65489"/>
    <lineage>
        <taxon>Eukaryota</taxon>
        <taxon>Viridiplantae</taxon>
        <taxon>Streptophyta</taxon>
        <taxon>Embryophyta</taxon>
        <taxon>Tracheophyta</taxon>
        <taxon>Spermatophyta</taxon>
        <taxon>Magnoliopsida</taxon>
        <taxon>Liliopsida</taxon>
        <taxon>Poales</taxon>
        <taxon>Poaceae</taxon>
        <taxon>BOP clade</taxon>
        <taxon>Oryzoideae</taxon>
        <taxon>Oryzeae</taxon>
        <taxon>Oryzinae</taxon>
        <taxon>Oryza</taxon>
    </lineage>
</organism>
<reference evidence="2" key="2">
    <citation type="submission" date="2015-03" db="UniProtKB">
        <authorList>
            <consortium name="EnsemblPlants"/>
        </authorList>
    </citation>
    <scope>IDENTIFICATION</scope>
</reference>
<dbReference type="Gramene" id="OBART09G17910.1">
    <property type="protein sequence ID" value="OBART09G17910.1"/>
    <property type="gene ID" value="OBART09G17910"/>
</dbReference>
<dbReference type="HOGENOM" id="CLU_2417148_0_0_1"/>
<dbReference type="PaxDb" id="65489-OBART09G17910.1"/>
<accession>A0A0D3H9G0</accession>
<dbReference type="eggNOG" id="ENOG502R6TA">
    <property type="taxonomic scope" value="Eukaryota"/>
</dbReference>